<dbReference type="PANTHER" id="PTHR11365:SF23">
    <property type="entry name" value="HYPOTHETICAL 5-OXOPROLINASE (EUROFUNG)-RELATED"/>
    <property type="match status" value="1"/>
</dbReference>
<dbReference type="GO" id="GO:0006749">
    <property type="term" value="P:glutathione metabolic process"/>
    <property type="evidence" value="ECO:0007669"/>
    <property type="project" value="TreeGrafter"/>
</dbReference>
<sequence length="1219" mass="128708">MPGKWDFWIDRGGTFTDIIGRSPDGALTPMKLLSENPGVYDDAALQGIRELLGLSVGEPFPPGRIGTVRMGTTVATNALLERKGDRTLLLITSGFRDALKIAYQARPDIFAKEILLPEQLYERVAEAEERVLADGTVEKALDDDGVRKALAAARADGIDSIAIVFMHAWRYPAHEERARHLAEIAGFTQISVSHAVSPLVKIVGRGDTTVVDAYLTPILSRYVSRVAKALGADAGDTDAPSLQFMMSSGGLTAAELFQGKDAILSGPAGGVVGMAETAKLAGHAKVIGFDMGGTSTDVTHYAGAYERVLDSEVAGVRIRAPMMRIHTVAAGGGSILHLDQGRFQVGPDSAGAHPGPAAYGKGGPLTVTDANVMVGKLKPELFPAVFGPGRDQRLDAAVVAEKFAALAAEIGDGRDGRQVAEGFLTIAVENMANAIKKISVQRGYDVSRYLLNSFGGAGGQHACMVADALAMESVLIHPMSGLLSAYGIGLSSLFSTRSQALVAPLEEASREAIEGLAAELSASVSAELASQGVAAENLDCDVILQLRYDGTDTTLPVPFAGDLAAARTSFEAGHKAQFGFVYDNRPIVVENVSVEAAERRAAPSPVAVSRFDAHDAVSEESVSIFTGGKARDAAVFRRENLGLGARIAGPALIVEPNQTIVVEPGWSASITGLDDVLLVRTEKKLRHSALGTGKAGTGEGGADPVLLEVFNNLFMSIAEQMGVTLQNTASSVNIKERLDFSCAVFDATGALVANAPHMPVHLGSMDRSVETIIAQNEGKIRPGDVYALNAPYNGGTHLPDITVVTPVFDAAAENLLFYVASRGHHADVGGIAPGSMTPRATTVDEEGVLIDNLKLVDDGVFQEDELRRVLTEHQYPARNPEQNIADLKAQIAANEKGVAELAAMVEAFGLDTAQAYMGFVQDNAAEAVRQLIDGLEDCSYEYPTDTGQVIKVAITVDREKREATVDFTGTSAMMGNNFNAPEPVTRAAVLYVFRVMVEKPIPMNAGCLRPINIVVPEGSMLKPRYPAAVVAGNVETSQHVTNALFGAFGALANAQGTMNNLTFGDSRYQYYETICSGSPAGRMNGGRSFAGTSGVHVHMTNSRLTDPEILEMRYPVVLEDFHIRKDSGGAGDRRAGDGTSRTIRFLQEMDCAILSSHRTLPPRGIHGGGDGAMGRTEVRRGDGTVETLAACDQTVLKAGEAVIVTTPTSGGFGRAGGGD</sequence>
<dbReference type="InterPro" id="IPR003692">
    <property type="entry name" value="Hydantoinase_B"/>
</dbReference>
<feature type="domain" description="Hydantoinase B/oxoprolinase" evidence="3">
    <location>
        <begin position="703"/>
        <end position="1214"/>
    </location>
</feature>
<comment type="similarity">
    <text evidence="1">Belongs to the oxoprolinase family.</text>
</comment>
<protein>
    <submittedName>
        <fullName evidence="5">5-oxoprolinase</fullName>
    </submittedName>
</protein>
<dbReference type="InterPro" id="IPR045079">
    <property type="entry name" value="Oxoprolinase-like"/>
</dbReference>
<evidence type="ECO:0000313" key="5">
    <source>
        <dbReference type="EMBL" id="GGD05209.1"/>
    </source>
</evidence>
<accession>A0A916XSS5</accession>
<organism evidence="5 6">
    <name type="scientific">Aureimonas glaciei</name>
    <dbReference type="NCBI Taxonomy" id="1776957"/>
    <lineage>
        <taxon>Bacteria</taxon>
        <taxon>Pseudomonadati</taxon>
        <taxon>Pseudomonadota</taxon>
        <taxon>Alphaproteobacteria</taxon>
        <taxon>Hyphomicrobiales</taxon>
        <taxon>Aurantimonadaceae</taxon>
        <taxon>Aureimonas</taxon>
    </lineage>
</organism>
<dbReference type="Pfam" id="PF02538">
    <property type="entry name" value="Hydantoinase_B"/>
    <property type="match status" value="1"/>
</dbReference>
<dbReference type="InterPro" id="IPR008040">
    <property type="entry name" value="Hydant_A_N"/>
</dbReference>
<evidence type="ECO:0000259" key="2">
    <source>
        <dbReference type="Pfam" id="PF01968"/>
    </source>
</evidence>
<dbReference type="PANTHER" id="PTHR11365">
    <property type="entry name" value="5-OXOPROLINASE RELATED"/>
    <property type="match status" value="1"/>
</dbReference>
<keyword evidence="6" id="KW-1185">Reference proteome</keyword>
<dbReference type="EMBL" id="BMJJ01000001">
    <property type="protein sequence ID" value="GGD05209.1"/>
    <property type="molecule type" value="Genomic_DNA"/>
</dbReference>
<dbReference type="Pfam" id="PF05378">
    <property type="entry name" value="Hydant_A_N"/>
    <property type="match status" value="1"/>
</dbReference>
<reference evidence="5" key="1">
    <citation type="journal article" date="2014" name="Int. J. Syst. Evol. Microbiol.">
        <title>Complete genome sequence of Corynebacterium casei LMG S-19264T (=DSM 44701T), isolated from a smear-ripened cheese.</title>
        <authorList>
            <consortium name="US DOE Joint Genome Institute (JGI-PGF)"/>
            <person name="Walter F."/>
            <person name="Albersmeier A."/>
            <person name="Kalinowski J."/>
            <person name="Ruckert C."/>
        </authorList>
    </citation>
    <scope>NUCLEOTIDE SEQUENCE</scope>
    <source>
        <strain evidence="5">CGMCC 1.15493</strain>
    </source>
</reference>
<dbReference type="RefSeq" id="WP_188849289.1">
    <property type="nucleotide sequence ID" value="NZ_BMJJ01000001.1"/>
</dbReference>
<evidence type="ECO:0000259" key="3">
    <source>
        <dbReference type="Pfam" id="PF02538"/>
    </source>
</evidence>
<dbReference type="GO" id="GO:0005829">
    <property type="term" value="C:cytosol"/>
    <property type="evidence" value="ECO:0007669"/>
    <property type="project" value="TreeGrafter"/>
</dbReference>
<evidence type="ECO:0000256" key="1">
    <source>
        <dbReference type="ARBA" id="ARBA00010403"/>
    </source>
</evidence>
<name>A0A916XSS5_9HYPH</name>
<reference evidence="5" key="2">
    <citation type="submission" date="2020-09" db="EMBL/GenBank/DDBJ databases">
        <authorList>
            <person name="Sun Q."/>
            <person name="Zhou Y."/>
        </authorList>
    </citation>
    <scope>NUCLEOTIDE SEQUENCE</scope>
    <source>
        <strain evidence="5">CGMCC 1.15493</strain>
    </source>
</reference>
<evidence type="ECO:0000259" key="4">
    <source>
        <dbReference type="Pfam" id="PF05378"/>
    </source>
</evidence>
<gene>
    <name evidence="5" type="ORF">GCM10011335_05130</name>
</gene>
<dbReference type="AlphaFoldDB" id="A0A916XSS5"/>
<evidence type="ECO:0000313" key="6">
    <source>
        <dbReference type="Proteomes" id="UP000613160"/>
    </source>
</evidence>
<comment type="caution">
    <text evidence="5">The sequence shown here is derived from an EMBL/GenBank/DDBJ whole genome shotgun (WGS) entry which is preliminary data.</text>
</comment>
<feature type="domain" description="Hydantoinase/oxoprolinase N-terminal" evidence="4">
    <location>
        <begin position="7"/>
        <end position="183"/>
    </location>
</feature>
<dbReference type="GO" id="GO:0017168">
    <property type="term" value="F:5-oxoprolinase (ATP-hydrolyzing) activity"/>
    <property type="evidence" value="ECO:0007669"/>
    <property type="project" value="TreeGrafter"/>
</dbReference>
<dbReference type="InterPro" id="IPR002821">
    <property type="entry name" value="Hydantoinase_A"/>
</dbReference>
<dbReference type="Proteomes" id="UP000613160">
    <property type="component" value="Unassembled WGS sequence"/>
</dbReference>
<dbReference type="Pfam" id="PF01968">
    <property type="entry name" value="Hydantoinase_A"/>
    <property type="match status" value="1"/>
</dbReference>
<proteinExistence type="inferred from homology"/>
<feature type="domain" description="Hydantoinase A/oxoprolinase" evidence="2">
    <location>
        <begin position="205"/>
        <end position="493"/>
    </location>
</feature>